<organism evidence="1">
    <name type="scientific">Streptococcus suis</name>
    <dbReference type="NCBI Taxonomy" id="1307"/>
    <lineage>
        <taxon>Bacteria</taxon>
        <taxon>Bacillati</taxon>
        <taxon>Bacillota</taxon>
        <taxon>Bacilli</taxon>
        <taxon>Lactobacillales</taxon>
        <taxon>Streptococcaceae</taxon>
        <taxon>Streptococcus</taxon>
    </lineage>
</organism>
<proteinExistence type="predicted"/>
<dbReference type="Pfam" id="PF00132">
    <property type="entry name" value="Hexapep"/>
    <property type="match status" value="1"/>
</dbReference>
<dbReference type="CDD" id="cd04647">
    <property type="entry name" value="LbH_MAT_like"/>
    <property type="match status" value="1"/>
</dbReference>
<reference evidence="1" key="1">
    <citation type="submission" date="2017-01" db="EMBL/GenBank/DDBJ databases">
        <title>Genetic analysis of capsular polysaccharide synthesis gene clusters from non-serotypeable of Streptococcus suis.</title>
        <authorList>
            <person name="Qiu X."/>
            <person name="Zheng H."/>
        </authorList>
    </citation>
    <scope>NUCLEOTIDE SEQUENCE</scope>
    <source>
        <strain evidence="1">1826706</strain>
    </source>
</reference>
<dbReference type="GO" id="GO:0016740">
    <property type="term" value="F:transferase activity"/>
    <property type="evidence" value="ECO:0007669"/>
    <property type="project" value="UniProtKB-KW"/>
</dbReference>
<dbReference type="SUPFAM" id="SSF51161">
    <property type="entry name" value="Trimeric LpxA-like enzymes"/>
    <property type="match status" value="1"/>
</dbReference>
<dbReference type="EMBL" id="KX870075">
    <property type="protein sequence ID" value="APZ79498.1"/>
    <property type="molecule type" value="Genomic_DNA"/>
</dbReference>
<evidence type="ECO:0000313" key="1">
    <source>
        <dbReference type="EMBL" id="APZ79498.1"/>
    </source>
</evidence>
<dbReference type="InterPro" id="IPR011004">
    <property type="entry name" value="Trimer_LpxA-like_sf"/>
</dbReference>
<accession>A0A1P8VSA7</accession>
<name>A0A1P8VSA7_STRSU</name>
<dbReference type="InterPro" id="IPR001451">
    <property type="entry name" value="Hexapep"/>
</dbReference>
<sequence>MKSIKLLHYLKMYLTSLCYKLIYGKKLQIGKNVAWRKSLSIMIDTYASVIIGNDCFFNNYCSINANKCIEIGQGTIFGENVKIYDHNHRFSDRQLPLKKQGFSTEPVHIGKNCWIGSNVVILKGTTIGDNCIIGAGTVLSGNIGDGKIVTQRRELEYRDIIFK</sequence>
<gene>
    <name evidence="1" type="primary">cpsH</name>
    <name evidence="1" type="ORF">1826706.seq-orf8</name>
</gene>
<protein>
    <submittedName>
        <fullName evidence="1">Exopolysaccharide biosynthesis acetyltransferase</fullName>
    </submittedName>
</protein>
<dbReference type="AlphaFoldDB" id="A0A1P8VSA7"/>
<dbReference type="Gene3D" id="2.160.10.10">
    <property type="entry name" value="Hexapeptide repeat proteins"/>
    <property type="match status" value="1"/>
</dbReference>
<dbReference type="InterPro" id="IPR051159">
    <property type="entry name" value="Hexapeptide_acetyltransf"/>
</dbReference>
<dbReference type="PANTHER" id="PTHR23416:SF78">
    <property type="entry name" value="LIPOPOLYSACCHARIDE BIOSYNTHESIS O-ACETYL TRANSFERASE WBBJ-RELATED"/>
    <property type="match status" value="1"/>
</dbReference>
<keyword evidence="1" id="KW-0808">Transferase</keyword>
<dbReference type="PANTHER" id="PTHR23416">
    <property type="entry name" value="SIALIC ACID SYNTHASE-RELATED"/>
    <property type="match status" value="1"/>
</dbReference>